<reference evidence="1" key="1">
    <citation type="submission" date="2021-07" db="EMBL/GenBank/DDBJ databases">
        <title>Pseudohoeflea marina sp. nov. a polyhydroxyalcanoate-producing bacterium.</title>
        <authorList>
            <person name="Zheng W."/>
            <person name="Yu S."/>
            <person name="Huang Y."/>
        </authorList>
    </citation>
    <scope>NUCLEOTIDE SEQUENCE</scope>
    <source>
        <strain evidence="1">DP4N28-3</strain>
    </source>
</reference>
<dbReference type="EMBL" id="JAHWQX010000002">
    <property type="protein sequence ID" value="MBW3097528.1"/>
    <property type="molecule type" value="Genomic_DNA"/>
</dbReference>
<protein>
    <recommendedName>
        <fullName evidence="3">Fido domain-containing protein</fullName>
    </recommendedName>
</protein>
<proteinExistence type="predicted"/>
<dbReference type="RefSeq" id="WP_219201430.1">
    <property type="nucleotide sequence ID" value="NZ_JAHWQX010000002.1"/>
</dbReference>
<name>A0ABS6WNL9_9HYPH</name>
<evidence type="ECO:0000313" key="1">
    <source>
        <dbReference type="EMBL" id="MBW3097528.1"/>
    </source>
</evidence>
<comment type="caution">
    <text evidence="1">The sequence shown here is derived from an EMBL/GenBank/DDBJ whole genome shotgun (WGS) entry which is preliminary data.</text>
</comment>
<dbReference type="Proteomes" id="UP001430804">
    <property type="component" value="Unassembled WGS sequence"/>
</dbReference>
<sequence length="125" mass="14152">MPKLPPMTKHRGFPSGLPGTGFQFTVRRANPKGATKIFQRPRMHDRTATEKLADTAFLHAIWHQFGAEPFERGNLDAGRISWLFGRELVPAENPFDPQSYEALLRIDESVARKTHPAAFQEVLEV</sequence>
<keyword evidence="2" id="KW-1185">Reference proteome</keyword>
<accession>A0ABS6WNL9</accession>
<evidence type="ECO:0008006" key="3">
    <source>
        <dbReference type="Google" id="ProtNLM"/>
    </source>
</evidence>
<evidence type="ECO:0000313" key="2">
    <source>
        <dbReference type="Proteomes" id="UP001430804"/>
    </source>
</evidence>
<organism evidence="1 2">
    <name type="scientific">Pseudohoeflea coraliihabitans</name>
    <dbReference type="NCBI Taxonomy" id="2860393"/>
    <lineage>
        <taxon>Bacteria</taxon>
        <taxon>Pseudomonadati</taxon>
        <taxon>Pseudomonadota</taxon>
        <taxon>Alphaproteobacteria</taxon>
        <taxon>Hyphomicrobiales</taxon>
        <taxon>Rhizobiaceae</taxon>
        <taxon>Pseudohoeflea</taxon>
    </lineage>
</organism>
<gene>
    <name evidence="1" type="ORF">KY465_09575</name>
</gene>